<organism evidence="2 3">
    <name type="scientific">Actinacidiphila epipremni</name>
    <dbReference type="NCBI Taxonomy" id="2053013"/>
    <lineage>
        <taxon>Bacteria</taxon>
        <taxon>Bacillati</taxon>
        <taxon>Actinomycetota</taxon>
        <taxon>Actinomycetes</taxon>
        <taxon>Kitasatosporales</taxon>
        <taxon>Streptomycetaceae</taxon>
        <taxon>Actinacidiphila</taxon>
    </lineage>
</organism>
<protein>
    <recommendedName>
        <fullName evidence="1">Low molecular weight protein antigen 6 PH domain-containing protein</fullName>
    </recommendedName>
</protein>
<dbReference type="RefSeq" id="WP_167983302.1">
    <property type="nucleotide sequence ID" value="NZ_JAATEJ010000009.1"/>
</dbReference>
<dbReference type="Pfam" id="PF10756">
    <property type="entry name" value="bPH_6"/>
    <property type="match status" value="1"/>
</dbReference>
<evidence type="ECO:0000259" key="1">
    <source>
        <dbReference type="Pfam" id="PF10756"/>
    </source>
</evidence>
<evidence type="ECO:0000313" key="2">
    <source>
        <dbReference type="EMBL" id="NJP44425.1"/>
    </source>
</evidence>
<dbReference type="EMBL" id="JAATEJ010000009">
    <property type="protein sequence ID" value="NJP44425.1"/>
    <property type="molecule type" value="Genomic_DNA"/>
</dbReference>
<comment type="caution">
    <text evidence="2">The sequence shown here is derived from an EMBL/GenBank/DDBJ whole genome shotgun (WGS) entry which is preliminary data.</text>
</comment>
<name>A0ABX0ZKV0_9ACTN</name>
<dbReference type="InterPro" id="IPR019692">
    <property type="entry name" value="CFP-6_PH"/>
</dbReference>
<sequence length="113" mass="12170">MVVGDVVDPPAWWEIVAQVGVVPAWVGLGLGALTWRVTADAAGLRVRSGRRTCTLAWEEVAVAVPGPGTSLRIRRTGRCPGKDVFVRSTGLRRPRRVAAEITAMARCPELRPS</sequence>
<proteinExistence type="predicted"/>
<feature type="domain" description="Low molecular weight protein antigen 6 PH" evidence="1">
    <location>
        <begin position="36"/>
        <end position="100"/>
    </location>
</feature>
<keyword evidence="3" id="KW-1185">Reference proteome</keyword>
<evidence type="ECO:0000313" key="3">
    <source>
        <dbReference type="Proteomes" id="UP000734511"/>
    </source>
</evidence>
<gene>
    <name evidence="2" type="ORF">HCN08_13585</name>
</gene>
<accession>A0ABX0ZKV0</accession>
<dbReference type="Proteomes" id="UP000734511">
    <property type="component" value="Unassembled WGS sequence"/>
</dbReference>
<reference evidence="2 3" key="1">
    <citation type="submission" date="2020-03" db="EMBL/GenBank/DDBJ databases">
        <title>WGS of actinomycetes isolated from Thailand.</title>
        <authorList>
            <person name="Thawai C."/>
        </authorList>
    </citation>
    <scope>NUCLEOTIDE SEQUENCE [LARGE SCALE GENOMIC DNA]</scope>
    <source>
        <strain evidence="2 3">PRB2-1</strain>
    </source>
</reference>